<dbReference type="PROSITE" id="PS50975">
    <property type="entry name" value="ATP_GRASP"/>
    <property type="match status" value="1"/>
</dbReference>
<feature type="domain" description="ATP-grasp" evidence="3">
    <location>
        <begin position="352"/>
        <end position="399"/>
    </location>
</feature>
<sequence length="428" mass="48349">MSASDQTISALVDYEDPYVQPLILDALASRLPPDSYSLIKSLDEHSGEHKPLLQFRDYESIDFDKAVDSPNSMINAYVIRKALIRKHYLSTTVGNWIVKHPSSVLKSHVKPSVDFELDYAEFLDDALVEAFDLRESFMRNEGNEPQDREWWILKPGMSDRGQGIRLFSTEEELQSIFEEWEAERPDSEADEDSDSEEAEGTREKRPSEGELNQKDYIITSQLRHFIAQPYIDPPLTFDGRKFHIRTYVLAVGALKVFVYKPMLALFAAAPYSPPWADDEPDLRAHLTNTCIQGSDAREGSVRAFWDLPDVPSLPGWKDNVFSQICSVTGAVFEAAARGMMIHFQPLPSAFELFGVDFMVDEKGDAFLLEINAFPDFRQTGDELQGLVKGLMEEVVDVAFKPFFGIEDGAKPDGSDKSVKCLDIDLGRR</sequence>
<feature type="compositionally biased region" description="Acidic residues" evidence="2">
    <location>
        <begin position="188"/>
        <end position="198"/>
    </location>
</feature>
<feature type="compositionally biased region" description="Basic and acidic residues" evidence="2">
    <location>
        <begin position="199"/>
        <end position="213"/>
    </location>
</feature>
<evidence type="ECO:0000256" key="2">
    <source>
        <dbReference type="SAM" id="MobiDB-lite"/>
    </source>
</evidence>
<dbReference type="InterPro" id="IPR011761">
    <property type="entry name" value="ATP-grasp"/>
</dbReference>
<evidence type="ECO:0000313" key="5">
    <source>
        <dbReference type="Proteomes" id="UP001492380"/>
    </source>
</evidence>
<reference evidence="4 5" key="1">
    <citation type="submission" date="2024-04" db="EMBL/GenBank/DDBJ databases">
        <title>Phyllosticta paracitricarpa is synonymous to the EU quarantine fungus P. citricarpa based on phylogenomic analyses.</title>
        <authorList>
            <consortium name="Lawrence Berkeley National Laboratory"/>
            <person name="Van Ingen-Buijs V.A."/>
            <person name="Van Westerhoven A.C."/>
            <person name="Haridas S."/>
            <person name="Skiadas P."/>
            <person name="Martin F."/>
            <person name="Groenewald J.Z."/>
            <person name="Crous P.W."/>
            <person name="Seidl M.F."/>
        </authorList>
    </citation>
    <scope>NUCLEOTIDE SEQUENCE [LARGE SCALE GENOMIC DNA]</scope>
    <source>
        <strain evidence="4 5">CBS 123374</strain>
    </source>
</reference>
<feature type="region of interest" description="Disordered" evidence="2">
    <location>
        <begin position="178"/>
        <end position="213"/>
    </location>
</feature>
<protein>
    <submittedName>
        <fullName evidence="4">Tubulin-tyrosine ligase family-domain-containing protein</fullName>
    </submittedName>
</protein>
<comment type="caution">
    <text evidence="4">The sequence shown here is derived from an EMBL/GenBank/DDBJ whole genome shotgun (WGS) entry which is preliminary data.</text>
</comment>
<proteinExistence type="predicted"/>
<dbReference type="Proteomes" id="UP001492380">
    <property type="component" value="Unassembled WGS sequence"/>
</dbReference>
<keyword evidence="1" id="KW-0547">Nucleotide-binding</keyword>
<dbReference type="PANTHER" id="PTHR47551">
    <property type="entry name" value="TUBULIN--TYROSINE LIGASE PBY1-RELATED"/>
    <property type="match status" value="1"/>
</dbReference>
<organism evidence="4 5">
    <name type="scientific">Phyllosticta capitalensis</name>
    <dbReference type="NCBI Taxonomy" id="121624"/>
    <lineage>
        <taxon>Eukaryota</taxon>
        <taxon>Fungi</taxon>
        <taxon>Dikarya</taxon>
        <taxon>Ascomycota</taxon>
        <taxon>Pezizomycotina</taxon>
        <taxon>Dothideomycetes</taxon>
        <taxon>Dothideomycetes incertae sedis</taxon>
        <taxon>Botryosphaeriales</taxon>
        <taxon>Phyllostictaceae</taxon>
        <taxon>Phyllosticta</taxon>
    </lineage>
</organism>
<evidence type="ECO:0000313" key="4">
    <source>
        <dbReference type="EMBL" id="KAK8238001.1"/>
    </source>
</evidence>
<dbReference type="Gene3D" id="3.30.470.20">
    <property type="entry name" value="ATP-grasp fold, B domain"/>
    <property type="match status" value="1"/>
</dbReference>
<dbReference type="InterPro" id="IPR027746">
    <property type="entry name" value="TTL"/>
</dbReference>
<name>A0ABR1YSP7_9PEZI</name>
<dbReference type="EMBL" id="JBBWRZ010000004">
    <property type="protein sequence ID" value="KAK8238001.1"/>
    <property type="molecule type" value="Genomic_DNA"/>
</dbReference>
<keyword evidence="1" id="KW-0067">ATP-binding</keyword>
<dbReference type="PROSITE" id="PS51221">
    <property type="entry name" value="TTL"/>
    <property type="match status" value="1"/>
</dbReference>
<accession>A0ABR1YSP7</accession>
<dbReference type="PANTHER" id="PTHR47551:SF1">
    <property type="entry name" value="TUBULIN--TYROSINE LIGASE PBY1-RELATED"/>
    <property type="match status" value="1"/>
</dbReference>
<evidence type="ECO:0000259" key="3">
    <source>
        <dbReference type="PROSITE" id="PS50975"/>
    </source>
</evidence>
<dbReference type="InterPro" id="IPR004344">
    <property type="entry name" value="TTL/TTLL_fam"/>
</dbReference>
<keyword evidence="5" id="KW-1185">Reference proteome</keyword>
<keyword evidence="4" id="KW-0436">Ligase</keyword>
<dbReference type="SUPFAM" id="SSF56059">
    <property type="entry name" value="Glutathione synthetase ATP-binding domain-like"/>
    <property type="match status" value="1"/>
</dbReference>
<dbReference type="Pfam" id="PF03133">
    <property type="entry name" value="TTL"/>
    <property type="match status" value="1"/>
</dbReference>
<evidence type="ECO:0000256" key="1">
    <source>
        <dbReference type="PROSITE-ProRule" id="PRU00409"/>
    </source>
</evidence>
<dbReference type="GO" id="GO:0016874">
    <property type="term" value="F:ligase activity"/>
    <property type="evidence" value="ECO:0007669"/>
    <property type="project" value="UniProtKB-KW"/>
</dbReference>
<gene>
    <name evidence="4" type="ORF">HDK90DRAFT_451004</name>
</gene>